<name>A0A2P2NRU2_RHIMU</name>
<keyword evidence="1" id="KW-1133">Transmembrane helix</keyword>
<sequence>MPGEIICDQIKWLQKCFYQRKSTWAIVELFNFVQLNLLILCSFMACYCFHIFSDWCHIFPFF</sequence>
<feature type="transmembrane region" description="Helical" evidence="1">
    <location>
        <begin position="29"/>
        <end position="52"/>
    </location>
</feature>
<keyword evidence="1" id="KW-0812">Transmembrane</keyword>
<evidence type="ECO:0000313" key="2">
    <source>
        <dbReference type="EMBL" id="MBX45111.1"/>
    </source>
</evidence>
<accession>A0A2P2NRU2</accession>
<proteinExistence type="predicted"/>
<dbReference type="AlphaFoldDB" id="A0A2P2NRU2"/>
<organism evidence="2">
    <name type="scientific">Rhizophora mucronata</name>
    <name type="common">Asiatic mangrove</name>
    <dbReference type="NCBI Taxonomy" id="61149"/>
    <lineage>
        <taxon>Eukaryota</taxon>
        <taxon>Viridiplantae</taxon>
        <taxon>Streptophyta</taxon>
        <taxon>Embryophyta</taxon>
        <taxon>Tracheophyta</taxon>
        <taxon>Spermatophyta</taxon>
        <taxon>Magnoliopsida</taxon>
        <taxon>eudicotyledons</taxon>
        <taxon>Gunneridae</taxon>
        <taxon>Pentapetalae</taxon>
        <taxon>rosids</taxon>
        <taxon>fabids</taxon>
        <taxon>Malpighiales</taxon>
        <taxon>Rhizophoraceae</taxon>
        <taxon>Rhizophora</taxon>
    </lineage>
</organism>
<evidence type="ECO:0000256" key="1">
    <source>
        <dbReference type="SAM" id="Phobius"/>
    </source>
</evidence>
<dbReference type="EMBL" id="GGEC01064627">
    <property type="protein sequence ID" value="MBX45111.1"/>
    <property type="molecule type" value="Transcribed_RNA"/>
</dbReference>
<keyword evidence="1" id="KW-0472">Membrane</keyword>
<reference evidence="2" key="1">
    <citation type="submission" date="2018-02" db="EMBL/GenBank/DDBJ databases">
        <title>Rhizophora mucronata_Transcriptome.</title>
        <authorList>
            <person name="Meera S.P."/>
            <person name="Sreeshan A."/>
            <person name="Augustine A."/>
        </authorList>
    </citation>
    <scope>NUCLEOTIDE SEQUENCE</scope>
    <source>
        <tissue evidence="2">Leaf</tissue>
    </source>
</reference>
<protein>
    <submittedName>
        <fullName evidence="2">Uncharacterized protein</fullName>
    </submittedName>
</protein>